<evidence type="ECO:0000313" key="2">
    <source>
        <dbReference type="Proteomes" id="UP000295210"/>
    </source>
</evidence>
<protein>
    <submittedName>
        <fullName evidence="1">Uncharacterized protein</fullName>
    </submittedName>
</protein>
<proteinExistence type="predicted"/>
<gene>
    <name evidence="1" type="ORF">C7378_0417</name>
</gene>
<reference evidence="1 2" key="1">
    <citation type="submission" date="2019-03" db="EMBL/GenBank/DDBJ databases">
        <title>Genomic Encyclopedia of Type Strains, Phase IV (KMG-IV): sequencing the most valuable type-strain genomes for metagenomic binning, comparative biology and taxonomic classification.</title>
        <authorList>
            <person name="Goeker M."/>
        </authorList>
    </citation>
    <scope>NUCLEOTIDE SEQUENCE [LARGE SCALE GENOMIC DNA]</scope>
    <source>
        <strain evidence="1 2">DSM 103428</strain>
    </source>
</reference>
<dbReference type="Proteomes" id="UP000295210">
    <property type="component" value="Unassembled WGS sequence"/>
</dbReference>
<accession>A0A4R1LBC5</accession>
<dbReference type="AlphaFoldDB" id="A0A4R1LBC5"/>
<comment type="caution">
    <text evidence="1">The sequence shown here is derived from an EMBL/GenBank/DDBJ whole genome shotgun (WGS) entry which is preliminary data.</text>
</comment>
<dbReference type="EMBL" id="SMGK01000001">
    <property type="protein sequence ID" value="TCK75434.1"/>
    <property type="molecule type" value="Genomic_DNA"/>
</dbReference>
<keyword evidence="2" id="KW-1185">Reference proteome</keyword>
<sequence>MSFLHKFFNFFVEICLGCSHNKLTRPFTLNRETYKVCLDCGRRVYYSTETMRPMGRRQLRLLRKAYNRKLPQFQVNTTVRAMLPTDHSESSAAA</sequence>
<evidence type="ECO:0000313" key="1">
    <source>
        <dbReference type="EMBL" id="TCK75434.1"/>
    </source>
</evidence>
<organism evidence="1 2">
    <name type="scientific">Acidipila rosea</name>
    <dbReference type="NCBI Taxonomy" id="768535"/>
    <lineage>
        <taxon>Bacteria</taxon>
        <taxon>Pseudomonadati</taxon>
        <taxon>Acidobacteriota</taxon>
        <taxon>Terriglobia</taxon>
        <taxon>Terriglobales</taxon>
        <taxon>Acidobacteriaceae</taxon>
        <taxon>Acidipila</taxon>
    </lineage>
</organism>
<name>A0A4R1LBC5_9BACT</name>